<evidence type="ECO:0000313" key="1">
    <source>
        <dbReference type="EMBL" id="JAD37760.1"/>
    </source>
</evidence>
<reference evidence="1" key="2">
    <citation type="journal article" date="2015" name="Data Brief">
        <title>Shoot transcriptome of the giant reed, Arundo donax.</title>
        <authorList>
            <person name="Barrero R.A."/>
            <person name="Guerrero F.D."/>
            <person name="Moolhuijzen P."/>
            <person name="Goolsby J.A."/>
            <person name="Tidwell J."/>
            <person name="Bellgard S.E."/>
            <person name="Bellgard M.I."/>
        </authorList>
    </citation>
    <scope>NUCLEOTIDE SEQUENCE</scope>
    <source>
        <tissue evidence="1">Shoot tissue taken approximately 20 cm above the soil surface</tissue>
    </source>
</reference>
<organism evidence="1">
    <name type="scientific">Arundo donax</name>
    <name type="common">Giant reed</name>
    <name type="synonym">Donax arundinaceus</name>
    <dbReference type="NCBI Taxonomy" id="35708"/>
    <lineage>
        <taxon>Eukaryota</taxon>
        <taxon>Viridiplantae</taxon>
        <taxon>Streptophyta</taxon>
        <taxon>Embryophyta</taxon>
        <taxon>Tracheophyta</taxon>
        <taxon>Spermatophyta</taxon>
        <taxon>Magnoliopsida</taxon>
        <taxon>Liliopsida</taxon>
        <taxon>Poales</taxon>
        <taxon>Poaceae</taxon>
        <taxon>PACMAD clade</taxon>
        <taxon>Arundinoideae</taxon>
        <taxon>Arundineae</taxon>
        <taxon>Arundo</taxon>
    </lineage>
</organism>
<name>A0A0A8ZLZ2_ARUDO</name>
<proteinExistence type="predicted"/>
<dbReference type="EMBL" id="GBRH01260135">
    <property type="protein sequence ID" value="JAD37760.1"/>
    <property type="molecule type" value="Transcribed_RNA"/>
</dbReference>
<dbReference type="AlphaFoldDB" id="A0A0A8ZLZ2"/>
<reference evidence="1" key="1">
    <citation type="submission" date="2014-09" db="EMBL/GenBank/DDBJ databases">
        <authorList>
            <person name="Magalhaes I.L.F."/>
            <person name="Oliveira U."/>
            <person name="Santos F.R."/>
            <person name="Vidigal T.H.D.A."/>
            <person name="Brescovit A.D."/>
            <person name="Santos A.J."/>
        </authorList>
    </citation>
    <scope>NUCLEOTIDE SEQUENCE</scope>
    <source>
        <tissue evidence="1">Shoot tissue taken approximately 20 cm above the soil surface</tissue>
    </source>
</reference>
<sequence length="66" mass="7589">MMETSVWHLQHACKVLLVHYCRNHFHRRAKTHFHRRFCVRMYAPISTGGQMTSATACGKGISTSGR</sequence>
<accession>A0A0A8ZLZ2</accession>
<protein>
    <submittedName>
        <fullName evidence="1">Uncharacterized protein</fullName>
    </submittedName>
</protein>